<comment type="cofactor">
    <cofactor evidence="13">
        <name>[2Fe-2S] cluster</name>
        <dbReference type="ChEBI" id="CHEBI:190135"/>
    </cofactor>
</comment>
<dbReference type="InterPro" id="IPR027467">
    <property type="entry name" value="MopterinOxRdtase_cofactor_BS"/>
</dbReference>
<evidence type="ECO:0000256" key="3">
    <source>
        <dbReference type="ARBA" id="ARBA00005404"/>
    </source>
</evidence>
<dbReference type="InterPro" id="IPR006963">
    <property type="entry name" value="Mopterin_OxRdtase_4Fe-4S_dom"/>
</dbReference>
<keyword evidence="4" id="KW-0004">4Fe-4S</keyword>
<evidence type="ECO:0000256" key="1">
    <source>
        <dbReference type="ARBA" id="ARBA00001966"/>
    </source>
</evidence>
<dbReference type="Pfam" id="PF00384">
    <property type="entry name" value="Molybdopterin"/>
    <property type="match status" value="1"/>
</dbReference>
<dbReference type="SUPFAM" id="SSF54292">
    <property type="entry name" value="2Fe-2S ferredoxin-like"/>
    <property type="match status" value="1"/>
</dbReference>
<evidence type="ECO:0000256" key="5">
    <source>
        <dbReference type="ARBA" id="ARBA00022714"/>
    </source>
</evidence>
<feature type="domain" description="4Fe-4S ferredoxin-type" evidence="15">
    <location>
        <begin position="151"/>
        <end position="184"/>
    </location>
</feature>
<dbReference type="SUPFAM" id="SSF54862">
    <property type="entry name" value="4Fe-4S ferredoxins"/>
    <property type="match status" value="1"/>
</dbReference>
<evidence type="ECO:0000259" key="14">
    <source>
        <dbReference type="PROSITE" id="PS51085"/>
    </source>
</evidence>
<keyword evidence="10" id="KW-0411">Iron-sulfur</keyword>
<keyword evidence="6" id="KW-0479">Metal-binding</keyword>
<dbReference type="Gene3D" id="3.30.70.20">
    <property type="match status" value="1"/>
</dbReference>
<dbReference type="GO" id="GO:0051539">
    <property type="term" value="F:4 iron, 4 sulfur cluster binding"/>
    <property type="evidence" value="ECO:0007669"/>
    <property type="project" value="UniProtKB-KW"/>
</dbReference>
<dbReference type="Gene3D" id="3.10.20.740">
    <property type="match status" value="1"/>
</dbReference>
<dbReference type="PROSITE" id="PS00198">
    <property type="entry name" value="4FE4S_FER_1"/>
    <property type="match status" value="1"/>
</dbReference>
<name>A0A0T5XAJ0_9BACT</name>
<dbReference type="Gene3D" id="3.40.50.740">
    <property type="match status" value="1"/>
</dbReference>
<sequence length="578" mass="63970">MRPGRALKEVLTMSDITLEINGRKVQGSSGDTILKVCEKNAIVVPTLCHFGGLADIGVCRMCLVEVKGARGLVPACTTQAMDGMVVVTENDEIRDLRRSNLEMLFSERNHFCMFCEKSGDCELQKLAYEYGLDHISYGFFWPELPMDISRKYFLYDQNRCILCRRCLRACEELAGHAVLTVRDRGPKSMICADVDLPFNESTCVSCGTCLQVCPTGALADRKSTYIGRQEHMTKTRSACAFCSVGCEVEIYSRDGEPLRVEGIFGQGPTSGILCSKGRFEPLFEANKRLDRPLLREDEGKRGLNLNEALSVLAKKIKEWGINSFAGLISPRATNEAAFQFKKLFGDNVFLIDSFSVPLGNASIEEIDDADCIVVVGADLDEEFKALSSFVKRGANLGSTVVVMGSAGAKVDIRATYRFHDEDIDSLSEVMGRFSNPLVVYGPGTKRSVMEFLWGLRPGVRQLGLARGSNIRGIEKLKIKPWKKNKGFRGLYALLGDFEVSDDLLGQLGNAEFLAVQSCYENEAVNYADLALPSRLWFERSGTYINTEGKVRHLEAIPEIALSLPSDEEILKGLIRLLG</sequence>
<dbReference type="InterPro" id="IPR036010">
    <property type="entry name" value="2Fe-2S_ferredoxin-like_sf"/>
</dbReference>
<dbReference type="PROSITE" id="PS51669">
    <property type="entry name" value="4FE4S_MOW_BIS_MGD"/>
    <property type="match status" value="1"/>
</dbReference>
<feature type="domain" description="4Fe-4S His(Cys)3-ligated-type" evidence="17">
    <location>
        <begin position="92"/>
        <end position="131"/>
    </location>
</feature>
<evidence type="ECO:0000256" key="13">
    <source>
        <dbReference type="ARBA" id="ARBA00034078"/>
    </source>
</evidence>
<dbReference type="PROSITE" id="PS51839">
    <property type="entry name" value="4FE4S_HC3"/>
    <property type="match status" value="1"/>
</dbReference>
<evidence type="ECO:0000256" key="12">
    <source>
        <dbReference type="ARBA" id="ARBA00023136"/>
    </source>
</evidence>
<comment type="similarity">
    <text evidence="3">Belongs to the complex I 75 kDa subunit family.</text>
</comment>
<accession>A0A0T5XAJ0</accession>
<dbReference type="Pfam" id="PF10588">
    <property type="entry name" value="NADH-G_4Fe-4S_3"/>
    <property type="match status" value="1"/>
</dbReference>
<dbReference type="PROSITE" id="PS51379">
    <property type="entry name" value="4FE4S_FER_2"/>
    <property type="match status" value="2"/>
</dbReference>
<dbReference type="SMART" id="SM00929">
    <property type="entry name" value="NADH-G_4Fe-4S_3"/>
    <property type="match status" value="1"/>
</dbReference>
<dbReference type="PANTHER" id="PTHR43105:SF10">
    <property type="entry name" value="NADH-QUINONE OXIDOREDUCTASE SUBUNIT G"/>
    <property type="match status" value="1"/>
</dbReference>
<dbReference type="FunFam" id="3.30.70.20:FF:000035">
    <property type="entry name" value="Iron hydrogenase 1"/>
    <property type="match status" value="1"/>
</dbReference>
<evidence type="ECO:0000313" key="19">
    <source>
        <dbReference type="Proteomes" id="UP000005273"/>
    </source>
</evidence>
<dbReference type="InterPro" id="IPR017900">
    <property type="entry name" value="4Fe4S_Fe_S_CS"/>
</dbReference>
<dbReference type="EMBL" id="ACJX03000001">
    <property type="protein sequence ID" value="KRT35344.1"/>
    <property type="molecule type" value="Genomic_DNA"/>
</dbReference>
<protein>
    <submittedName>
        <fullName evidence="18">4Fe-4S binding domain protein</fullName>
    </submittedName>
</protein>
<reference evidence="19" key="1">
    <citation type="submission" date="2012-09" db="EMBL/GenBank/DDBJ databases">
        <authorList>
            <person name="Weinstock G."/>
            <person name="Sodergren E."/>
            <person name="Clifton S."/>
            <person name="Fulton L."/>
            <person name="Fulton B."/>
            <person name="Courtney L."/>
            <person name="Fronick C."/>
            <person name="Harrison M."/>
            <person name="Strong C."/>
            <person name="Farmer C."/>
            <person name="Delehaunty K."/>
            <person name="Markovic C."/>
            <person name="Hall O."/>
            <person name="Minx P."/>
            <person name="Tomlinson C."/>
            <person name="Mitreva M."/>
            <person name="Nelson J."/>
            <person name="Hou S."/>
            <person name="Wollam A."/>
            <person name="Pepin K.H."/>
            <person name="Johnson M."/>
            <person name="Bhonagiri V."/>
            <person name="Nash W.E."/>
            <person name="Suruliraj S."/>
            <person name="Warren W."/>
            <person name="Chinwalla A."/>
            <person name="Mardis E.R."/>
            <person name="Wilson R.K."/>
        </authorList>
    </citation>
    <scope>NUCLEOTIDE SEQUENCE [LARGE SCALE GENOMIC DNA]</scope>
    <source>
        <strain evidence="19">OS1</strain>
    </source>
</reference>
<evidence type="ECO:0000313" key="18">
    <source>
        <dbReference type="EMBL" id="KRT35344.1"/>
    </source>
</evidence>
<keyword evidence="5" id="KW-0001">2Fe-2S</keyword>
<dbReference type="GO" id="GO:0016491">
    <property type="term" value="F:oxidoreductase activity"/>
    <property type="evidence" value="ECO:0007669"/>
    <property type="project" value="InterPro"/>
</dbReference>
<comment type="caution">
    <text evidence="18">The sequence shown here is derived from an EMBL/GenBank/DDBJ whole genome shotgun (WGS) entry which is preliminary data.</text>
</comment>
<dbReference type="AlphaFoldDB" id="A0A0T5XAJ0"/>
<dbReference type="SUPFAM" id="SSF53706">
    <property type="entry name" value="Formate dehydrogenase/DMSO reductase, domains 1-3"/>
    <property type="match status" value="1"/>
</dbReference>
<dbReference type="FunFam" id="3.10.20.740:FF:000004">
    <property type="entry name" value="NADH-quinone oxidoreductase"/>
    <property type="match status" value="1"/>
</dbReference>
<dbReference type="eggNOG" id="COG1034">
    <property type="taxonomic scope" value="Bacteria"/>
</dbReference>
<comment type="cofactor">
    <cofactor evidence="1">
        <name>[4Fe-4S] cluster</name>
        <dbReference type="ChEBI" id="CHEBI:49883"/>
    </cofactor>
</comment>
<evidence type="ECO:0000256" key="4">
    <source>
        <dbReference type="ARBA" id="ARBA00022485"/>
    </source>
</evidence>
<evidence type="ECO:0000256" key="11">
    <source>
        <dbReference type="ARBA" id="ARBA00023027"/>
    </source>
</evidence>
<dbReference type="Proteomes" id="UP000005273">
    <property type="component" value="Unassembled WGS sequence"/>
</dbReference>
<evidence type="ECO:0000256" key="2">
    <source>
        <dbReference type="ARBA" id="ARBA00004370"/>
    </source>
</evidence>
<dbReference type="STRING" id="592015.HMPREF1705_04618"/>
<feature type="domain" description="4Fe-4S Mo/W bis-MGD-type" evidence="16">
    <location>
        <begin position="232"/>
        <end position="288"/>
    </location>
</feature>
<comment type="subcellular location">
    <subcellularLocation>
        <location evidence="2">Membrane</location>
    </subcellularLocation>
</comment>
<dbReference type="Pfam" id="PF12838">
    <property type="entry name" value="Fer4_7"/>
    <property type="match status" value="1"/>
</dbReference>
<evidence type="ECO:0000259" key="15">
    <source>
        <dbReference type="PROSITE" id="PS51379"/>
    </source>
</evidence>
<keyword evidence="19" id="KW-1185">Reference proteome</keyword>
<dbReference type="GO" id="GO:0046872">
    <property type="term" value="F:metal ion binding"/>
    <property type="evidence" value="ECO:0007669"/>
    <property type="project" value="UniProtKB-KW"/>
</dbReference>
<dbReference type="Pfam" id="PF04879">
    <property type="entry name" value="Molybdop_Fe4S4"/>
    <property type="match status" value="1"/>
</dbReference>
<feature type="domain" description="2Fe-2S ferredoxin-type" evidence="14">
    <location>
        <begin position="14"/>
        <end position="92"/>
    </location>
</feature>
<evidence type="ECO:0000256" key="6">
    <source>
        <dbReference type="ARBA" id="ARBA00022723"/>
    </source>
</evidence>
<dbReference type="CDD" id="cd00207">
    <property type="entry name" value="fer2"/>
    <property type="match status" value="1"/>
</dbReference>
<evidence type="ECO:0000256" key="9">
    <source>
        <dbReference type="ARBA" id="ARBA00023004"/>
    </source>
</evidence>
<dbReference type="PROSITE" id="PS00551">
    <property type="entry name" value="MOLYBDOPTERIN_PROK_1"/>
    <property type="match status" value="1"/>
</dbReference>
<gene>
    <name evidence="18" type="ORF">HMPREF1705_04618</name>
</gene>
<keyword evidence="12" id="KW-0472">Membrane</keyword>
<evidence type="ECO:0000256" key="10">
    <source>
        <dbReference type="ARBA" id="ARBA00023014"/>
    </source>
</evidence>
<evidence type="ECO:0000256" key="8">
    <source>
        <dbReference type="ARBA" id="ARBA00022967"/>
    </source>
</evidence>
<keyword evidence="9" id="KW-0408">Iron</keyword>
<organism evidence="18 19">
    <name type="scientific">Acetomicrobium hydrogeniformans ATCC BAA-1850</name>
    <dbReference type="NCBI Taxonomy" id="592015"/>
    <lineage>
        <taxon>Bacteria</taxon>
        <taxon>Thermotogati</taxon>
        <taxon>Synergistota</taxon>
        <taxon>Synergistia</taxon>
        <taxon>Synergistales</taxon>
        <taxon>Acetomicrobiaceae</taxon>
        <taxon>Acetomicrobium</taxon>
    </lineage>
</organism>
<dbReference type="InterPro" id="IPR017896">
    <property type="entry name" value="4Fe4S_Fe-S-bd"/>
</dbReference>
<dbReference type="GO" id="GO:0016020">
    <property type="term" value="C:membrane"/>
    <property type="evidence" value="ECO:0007669"/>
    <property type="project" value="UniProtKB-SubCell"/>
</dbReference>
<dbReference type="PANTHER" id="PTHR43105">
    <property type="entry name" value="RESPIRATORY NITRATE REDUCTASE"/>
    <property type="match status" value="1"/>
</dbReference>
<keyword evidence="7" id="KW-0677">Repeat</keyword>
<dbReference type="SMART" id="SM00926">
    <property type="entry name" value="Molybdop_Fe4S4"/>
    <property type="match status" value="1"/>
</dbReference>
<evidence type="ECO:0000256" key="7">
    <source>
        <dbReference type="ARBA" id="ARBA00022737"/>
    </source>
</evidence>
<evidence type="ECO:0000259" key="16">
    <source>
        <dbReference type="PROSITE" id="PS51669"/>
    </source>
</evidence>
<evidence type="ECO:0000259" key="17">
    <source>
        <dbReference type="PROSITE" id="PS51839"/>
    </source>
</evidence>
<dbReference type="InterPro" id="IPR019574">
    <property type="entry name" value="NADH_UbQ_OxRdtase_Gsu_4Fe4S-bd"/>
</dbReference>
<dbReference type="InterPro" id="IPR050123">
    <property type="entry name" value="Prok_molybdopt-oxidoreductase"/>
</dbReference>
<dbReference type="Gene3D" id="3.30.200.210">
    <property type="match status" value="1"/>
</dbReference>
<proteinExistence type="inferred from homology"/>
<feature type="domain" description="4Fe-4S ferredoxin-type" evidence="15">
    <location>
        <begin position="194"/>
        <end position="223"/>
    </location>
</feature>
<keyword evidence="8" id="KW-1278">Translocase</keyword>
<dbReference type="GO" id="GO:0051537">
    <property type="term" value="F:2 iron, 2 sulfur cluster binding"/>
    <property type="evidence" value="ECO:0007669"/>
    <property type="project" value="UniProtKB-KW"/>
</dbReference>
<keyword evidence="11" id="KW-0520">NAD</keyword>
<dbReference type="InterPro" id="IPR006656">
    <property type="entry name" value="Mopterin_OxRdtase"/>
</dbReference>
<dbReference type="PROSITE" id="PS51085">
    <property type="entry name" value="2FE2S_FER_2"/>
    <property type="match status" value="1"/>
</dbReference>
<dbReference type="InterPro" id="IPR001041">
    <property type="entry name" value="2Fe-2S_ferredoxin-type"/>
</dbReference>
<dbReference type="Pfam" id="PF13510">
    <property type="entry name" value="Fer2_4"/>
    <property type="match status" value="1"/>
</dbReference>